<dbReference type="InterPro" id="IPR002364">
    <property type="entry name" value="Quin_OxRdtase/zeta-crystal_CS"/>
</dbReference>
<dbReference type="SUPFAM" id="SSF50129">
    <property type="entry name" value="GroES-like"/>
    <property type="match status" value="1"/>
</dbReference>
<dbReference type="NCBIfam" id="TIGR02817">
    <property type="entry name" value="adh_fam_1"/>
    <property type="match status" value="1"/>
</dbReference>
<protein>
    <recommendedName>
        <fullName evidence="5">Zinc-type alcohol dehydrogenase-like protein</fullName>
    </recommendedName>
</protein>
<dbReference type="Pfam" id="PF08240">
    <property type="entry name" value="ADH_N"/>
    <property type="match status" value="1"/>
</dbReference>
<dbReference type="Pfam" id="PF00107">
    <property type="entry name" value="ADH_zinc_N"/>
    <property type="match status" value="1"/>
</dbReference>
<dbReference type="GO" id="GO:0016491">
    <property type="term" value="F:oxidoreductase activity"/>
    <property type="evidence" value="ECO:0007669"/>
    <property type="project" value="UniProtKB-KW"/>
</dbReference>
<sequence>MKAIGADKPFSLSEGNLFYEFEKDQPIPKKNELLIKVNAISVNPVDTKIRQSPVKNPPRILGFDAVGEVVAAGPETELFTVGDEVFYSGSPNYDGSNEQYQIMDERYVARKPDNLTNNEAVSLPLTGLTAYETLFDVFGISSNPDNNRDKTLLIINGAGGVGSIATQVAKEYGLRVITTAGRNESKEWSEIMGADLVLDYKEDMKAQLKQHGVDQIDYIFCTFNTDLYYEKMIDLVKPRGHIATIVAFEEKQDLNLLKDKSITFTHEFMYTRALYDDDVIKYHRYLNDISNKAVGGAYRPTVTKVIDGLTADTLYEAHEKLESHSMIGKLVINMEED</sequence>
<dbReference type="RefSeq" id="WP_047130830.1">
    <property type="nucleotide sequence ID" value="NZ_CP015114.1"/>
</dbReference>
<keyword evidence="3 5" id="KW-0862">Zinc</keyword>
<accession>A0A143PEQ4</accession>
<dbReference type="InterPro" id="IPR013154">
    <property type="entry name" value="ADH-like_N"/>
</dbReference>
<dbReference type="SUPFAM" id="SSF51735">
    <property type="entry name" value="NAD(P)-binding Rossmann-fold domains"/>
    <property type="match status" value="1"/>
</dbReference>
<keyword evidence="4 5" id="KW-0560">Oxidoreductase</keyword>
<dbReference type="InterPro" id="IPR036291">
    <property type="entry name" value="NAD(P)-bd_dom_sf"/>
</dbReference>
<evidence type="ECO:0000313" key="8">
    <source>
        <dbReference type="EMBL" id="RZI01653.1"/>
    </source>
</evidence>
<dbReference type="CDD" id="cd08252">
    <property type="entry name" value="AL_MDR"/>
    <property type="match status" value="1"/>
</dbReference>
<dbReference type="EMBL" id="RQTE01000151">
    <property type="protein sequence ID" value="RZI01653.1"/>
    <property type="molecule type" value="Genomic_DNA"/>
</dbReference>
<dbReference type="SMART" id="SM00829">
    <property type="entry name" value="PKS_ER"/>
    <property type="match status" value="1"/>
</dbReference>
<comment type="similarity">
    <text evidence="1 5">Belongs to the zinc-containing alcohol dehydrogenase family. Quinone oxidoreductase subfamily.</text>
</comment>
<dbReference type="OrthoDB" id="9792162at2"/>
<dbReference type="PROSITE" id="PS01162">
    <property type="entry name" value="QOR_ZETA_CRYSTAL"/>
    <property type="match status" value="1"/>
</dbReference>
<evidence type="ECO:0000256" key="1">
    <source>
        <dbReference type="ARBA" id="ARBA00010371"/>
    </source>
</evidence>
<dbReference type="InterPro" id="IPR013149">
    <property type="entry name" value="ADH-like_C"/>
</dbReference>
<evidence type="ECO:0000256" key="3">
    <source>
        <dbReference type="ARBA" id="ARBA00022833"/>
    </source>
</evidence>
<dbReference type="PANTHER" id="PTHR11695">
    <property type="entry name" value="ALCOHOL DEHYDROGENASE RELATED"/>
    <property type="match status" value="1"/>
</dbReference>
<gene>
    <name evidence="8" type="ORF">EIG99_08270</name>
    <name evidence="7" type="ORF">I6J05_06785</name>
</gene>
<dbReference type="InterPro" id="IPR014182">
    <property type="entry name" value="ADH_Zn_typ-1"/>
</dbReference>
<dbReference type="Gene3D" id="3.40.50.720">
    <property type="entry name" value="NAD(P)-binding Rossmann-like Domain"/>
    <property type="match status" value="1"/>
</dbReference>
<keyword evidence="2 5" id="KW-0479">Metal-binding</keyword>
<reference evidence="8 9" key="1">
    <citation type="submission" date="2018-11" db="EMBL/GenBank/DDBJ databases">
        <title>Genomic profiling of Staphylococcus species from a Poultry farm system in KwaZulu-Natal, South Africa.</title>
        <authorList>
            <person name="Amoako D.G."/>
            <person name="Somboro A.M."/>
            <person name="Abia A.L.K."/>
            <person name="Bester L.A."/>
            <person name="Essack S.Y."/>
        </authorList>
    </citation>
    <scope>NUCLEOTIDE SEQUENCE [LARGE SCALE GENOMIC DNA]</scope>
    <source>
        <strain evidence="8 9">SA11</strain>
    </source>
</reference>
<dbReference type="EMBL" id="CP068073">
    <property type="protein sequence ID" value="QQS81634.1"/>
    <property type="molecule type" value="Genomic_DNA"/>
</dbReference>
<feature type="domain" description="Enoyl reductase (ER)" evidence="6">
    <location>
        <begin position="15"/>
        <end position="332"/>
    </location>
</feature>
<evidence type="ECO:0000256" key="2">
    <source>
        <dbReference type="ARBA" id="ARBA00022723"/>
    </source>
</evidence>
<dbReference type="InterPro" id="IPR011032">
    <property type="entry name" value="GroES-like_sf"/>
</dbReference>
<dbReference type="GeneID" id="93726019"/>
<dbReference type="InterPro" id="IPR020843">
    <property type="entry name" value="ER"/>
</dbReference>
<keyword evidence="10" id="KW-1185">Reference proteome</keyword>
<proteinExistence type="inferred from homology"/>
<evidence type="ECO:0000313" key="10">
    <source>
        <dbReference type="Proteomes" id="UP000595942"/>
    </source>
</evidence>
<evidence type="ECO:0000313" key="9">
    <source>
        <dbReference type="Proteomes" id="UP000293854"/>
    </source>
</evidence>
<dbReference type="GO" id="GO:0008270">
    <property type="term" value="F:zinc ion binding"/>
    <property type="evidence" value="ECO:0007669"/>
    <property type="project" value="InterPro"/>
</dbReference>
<dbReference type="InterPro" id="IPR050700">
    <property type="entry name" value="YIM1/Zinc_Alcohol_DH_Fams"/>
</dbReference>
<dbReference type="PANTHER" id="PTHR11695:SF294">
    <property type="entry name" value="RETICULON-4-INTERACTING PROTEIN 1, MITOCHONDRIAL"/>
    <property type="match status" value="1"/>
</dbReference>
<name>A0A143PEQ4_9STAP</name>
<dbReference type="Gene3D" id="3.90.180.10">
    <property type="entry name" value="Medium-chain alcohol dehydrogenases, catalytic domain"/>
    <property type="match status" value="1"/>
</dbReference>
<dbReference type="Proteomes" id="UP000595942">
    <property type="component" value="Chromosome"/>
</dbReference>
<evidence type="ECO:0000256" key="4">
    <source>
        <dbReference type="ARBA" id="ARBA00023002"/>
    </source>
</evidence>
<dbReference type="AlphaFoldDB" id="A0A143PEQ4"/>
<reference evidence="7 10" key="2">
    <citation type="submission" date="2021-01" db="EMBL/GenBank/DDBJ databases">
        <title>FDA dAtabase for Regulatory Grade micrObial Sequences (FDA-ARGOS): Supporting development and validation of Infectious Disease Dx tests.</title>
        <authorList>
            <person name="Sproer C."/>
            <person name="Gronow S."/>
            <person name="Severitt S."/>
            <person name="Schroder I."/>
            <person name="Tallon L."/>
            <person name="Sadzewicz L."/>
            <person name="Zhao X."/>
            <person name="Boylan J."/>
            <person name="Ott S."/>
            <person name="Bowen H."/>
            <person name="Vavikolanu K."/>
            <person name="Mehta A."/>
            <person name="Aluvathingal J."/>
            <person name="Nadendla S."/>
            <person name="Lowell S."/>
            <person name="Myers T."/>
            <person name="Yan Y."/>
            <person name="Sichtig H."/>
        </authorList>
    </citation>
    <scope>NUCLEOTIDE SEQUENCE [LARGE SCALE GENOMIC DNA]</scope>
    <source>
        <strain evidence="7 10">FDAARGOS_1148</strain>
    </source>
</reference>
<evidence type="ECO:0000259" key="6">
    <source>
        <dbReference type="SMART" id="SM00829"/>
    </source>
</evidence>
<dbReference type="KEGG" id="scv:A4G25_11680"/>
<dbReference type="Proteomes" id="UP000293854">
    <property type="component" value="Unassembled WGS sequence"/>
</dbReference>
<evidence type="ECO:0000313" key="7">
    <source>
        <dbReference type="EMBL" id="QQS81634.1"/>
    </source>
</evidence>
<evidence type="ECO:0000256" key="5">
    <source>
        <dbReference type="RuleBase" id="RU364000"/>
    </source>
</evidence>
<organism evidence="8 9">
    <name type="scientific">Staphylococcus condimenti</name>
    <dbReference type="NCBI Taxonomy" id="70255"/>
    <lineage>
        <taxon>Bacteria</taxon>
        <taxon>Bacillati</taxon>
        <taxon>Bacillota</taxon>
        <taxon>Bacilli</taxon>
        <taxon>Bacillales</taxon>
        <taxon>Staphylococcaceae</taxon>
        <taxon>Staphylococcus</taxon>
    </lineage>
</organism>